<name>A0A3N2R9H8_9RHOB</name>
<feature type="region of interest" description="Disordered" evidence="1">
    <location>
        <begin position="1"/>
        <end position="70"/>
    </location>
</feature>
<sequence length="70" mass="7763">MPGFFYLEDPRGQTGPSRPFGRLQSNETVDLDDFRRPRDLAPAQVPSPMADGELLSVSERVEHSTKSSDA</sequence>
<reference evidence="2 3" key="1">
    <citation type="submission" date="2018-10" db="EMBL/GenBank/DDBJ databases">
        <title>Histidinibacterium lentulum gen. nov., sp. nov., a marine bacterium from the culture broth of Picochlorum sp. 122.</title>
        <authorList>
            <person name="Wang G."/>
        </authorList>
    </citation>
    <scope>NUCLEOTIDE SEQUENCE [LARGE SCALE GENOMIC DNA]</scope>
    <source>
        <strain evidence="2 3">B17</strain>
    </source>
</reference>
<dbReference type="EMBL" id="RDRB01000001">
    <property type="protein sequence ID" value="ROU04122.1"/>
    <property type="molecule type" value="Genomic_DNA"/>
</dbReference>
<feature type="compositionally biased region" description="Basic and acidic residues" evidence="1">
    <location>
        <begin position="59"/>
        <end position="70"/>
    </location>
</feature>
<proteinExistence type="predicted"/>
<evidence type="ECO:0000256" key="1">
    <source>
        <dbReference type="SAM" id="MobiDB-lite"/>
    </source>
</evidence>
<accession>A0A3N2R9H8</accession>
<gene>
    <name evidence="2" type="ORF">EAT49_01615</name>
</gene>
<dbReference type="AlphaFoldDB" id="A0A3N2R9H8"/>
<keyword evidence="3" id="KW-1185">Reference proteome</keyword>
<protein>
    <submittedName>
        <fullName evidence="2">Uncharacterized protein</fullName>
    </submittedName>
</protein>
<comment type="caution">
    <text evidence="2">The sequence shown here is derived from an EMBL/GenBank/DDBJ whole genome shotgun (WGS) entry which is preliminary data.</text>
</comment>
<evidence type="ECO:0000313" key="2">
    <source>
        <dbReference type="EMBL" id="ROU04122.1"/>
    </source>
</evidence>
<organism evidence="2 3">
    <name type="scientific">Histidinibacterium lentulum</name>
    <dbReference type="NCBI Taxonomy" id="2480588"/>
    <lineage>
        <taxon>Bacteria</taxon>
        <taxon>Pseudomonadati</taxon>
        <taxon>Pseudomonadota</taxon>
        <taxon>Alphaproteobacteria</taxon>
        <taxon>Rhodobacterales</taxon>
        <taxon>Paracoccaceae</taxon>
        <taxon>Histidinibacterium</taxon>
    </lineage>
</organism>
<evidence type="ECO:0000313" key="3">
    <source>
        <dbReference type="Proteomes" id="UP000268016"/>
    </source>
</evidence>
<dbReference type="Proteomes" id="UP000268016">
    <property type="component" value="Unassembled WGS sequence"/>
</dbReference>